<dbReference type="SUPFAM" id="SSF50814">
    <property type="entry name" value="Lipocalins"/>
    <property type="match status" value="1"/>
</dbReference>
<evidence type="ECO:0000256" key="1">
    <source>
        <dbReference type="ARBA" id="ARBA00006889"/>
    </source>
</evidence>
<evidence type="ECO:0000256" key="3">
    <source>
        <dbReference type="PIRSR" id="PIRSR036893-51"/>
    </source>
</evidence>
<evidence type="ECO:0000259" key="4">
    <source>
        <dbReference type="Pfam" id="PF00061"/>
    </source>
</evidence>
<dbReference type="InterPro" id="IPR012674">
    <property type="entry name" value="Calycin"/>
</dbReference>
<accession>A0A9N9RK71</accession>
<dbReference type="AlphaFoldDB" id="A0A9N9RK71"/>
<organism evidence="5 6">
    <name type="scientific">Chironomus riparius</name>
    <dbReference type="NCBI Taxonomy" id="315576"/>
    <lineage>
        <taxon>Eukaryota</taxon>
        <taxon>Metazoa</taxon>
        <taxon>Ecdysozoa</taxon>
        <taxon>Arthropoda</taxon>
        <taxon>Hexapoda</taxon>
        <taxon>Insecta</taxon>
        <taxon>Pterygota</taxon>
        <taxon>Neoptera</taxon>
        <taxon>Endopterygota</taxon>
        <taxon>Diptera</taxon>
        <taxon>Nematocera</taxon>
        <taxon>Chironomoidea</taxon>
        <taxon>Chironomidae</taxon>
        <taxon>Chironominae</taxon>
        <taxon>Chironomus</taxon>
    </lineage>
</organism>
<proteinExistence type="inferred from homology"/>
<reference evidence="5" key="1">
    <citation type="submission" date="2022-01" db="EMBL/GenBank/DDBJ databases">
        <authorList>
            <person name="King R."/>
        </authorList>
    </citation>
    <scope>NUCLEOTIDE SEQUENCE</scope>
</reference>
<dbReference type="InterPro" id="IPR000566">
    <property type="entry name" value="Lipocln_cytosolic_FA-bd_dom"/>
</dbReference>
<dbReference type="PIRSF" id="PIRSF036893">
    <property type="entry name" value="Lipocalin_ApoD"/>
    <property type="match status" value="1"/>
</dbReference>
<evidence type="ECO:0000313" key="5">
    <source>
        <dbReference type="EMBL" id="CAG9798702.1"/>
    </source>
</evidence>
<dbReference type="Gene3D" id="2.40.128.20">
    <property type="match status" value="1"/>
</dbReference>
<keyword evidence="2" id="KW-0732">Signal</keyword>
<dbReference type="Proteomes" id="UP001153620">
    <property type="component" value="Chromosome 1"/>
</dbReference>
<dbReference type="GO" id="GO:0000302">
    <property type="term" value="P:response to reactive oxygen species"/>
    <property type="evidence" value="ECO:0007669"/>
    <property type="project" value="TreeGrafter"/>
</dbReference>
<dbReference type="OrthoDB" id="9923952at2759"/>
<dbReference type="PANTHER" id="PTHR10612:SF34">
    <property type="entry name" value="APOLIPOPROTEIN D"/>
    <property type="match status" value="1"/>
</dbReference>
<dbReference type="GO" id="GO:0006629">
    <property type="term" value="P:lipid metabolic process"/>
    <property type="evidence" value="ECO:0007669"/>
    <property type="project" value="TreeGrafter"/>
</dbReference>
<sequence>MSAKIIYLIFLVVILKADGQVPSFGRCRNQFKPMRDFQKLKFMGQWFEVERFYTVRDYIASCISVTFDRFENGKIYVNNEYTNRLTQRRETLTGKFKLTEGENVGTFTVRYDLLPSYLNFEVLPDIIQRFNATIKILNTDYDSFAVLWSCRDLGRYGHAENSWLLTREQHPSEEILQTAYGHLDRLGLRNYFTKSQQEGCT</sequence>
<dbReference type="Pfam" id="PF00061">
    <property type="entry name" value="Lipocalin"/>
    <property type="match status" value="1"/>
</dbReference>
<feature type="binding site" evidence="3">
    <location>
        <position position="128"/>
    </location>
    <ligand>
        <name>substrate</name>
    </ligand>
</feature>
<dbReference type="EMBL" id="OU895877">
    <property type="protein sequence ID" value="CAG9798702.1"/>
    <property type="molecule type" value="Genomic_DNA"/>
</dbReference>
<dbReference type="PANTHER" id="PTHR10612">
    <property type="entry name" value="APOLIPOPROTEIN D"/>
    <property type="match status" value="1"/>
</dbReference>
<name>A0A9N9RK71_9DIPT</name>
<dbReference type="GO" id="GO:0005737">
    <property type="term" value="C:cytoplasm"/>
    <property type="evidence" value="ECO:0007669"/>
    <property type="project" value="TreeGrafter"/>
</dbReference>
<protein>
    <recommendedName>
        <fullName evidence="4">Lipocalin/cytosolic fatty-acid binding domain-containing protein</fullName>
    </recommendedName>
</protein>
<dbReference type="InterPro" id="IPR022271">
    <property type="entry name" value="Lipocalin_ApoD"/>
</dbReference>
<feature type="chain" id="PRO_5040557199" description="Lipocalin/cytosolic fatty-acid binding domain-containing protein" evidence="2">
    <location>
        <begin position="20"/>
        <end position="201"/>
    </location>
</feature>
<evidence type="ECO:0000313" key="6">
    <source>
        <dbReference type="Proteomes" id="UP001153620"/>
    </source>
</evidence>
<keyword evidence="6" id="KW-1185">Reference proteome</keyword>
<gene>
    <name evidence="5" type="ORF">CHIRRI_LOCUS1684</name>
</gene>
<feature type="domain" description="Lipocalin/cytosolic fatty-acid binding" evidence="4">
    <location>
        <begin position="97"/>
        <end position="188"/>
    </location>
</feature>
<feature type="signal peptide" evidence="2">
    <location>
        <begin position="1"/>
        <end position="19"/>
    </location>
</feature>
<comment type="similarity">
    <text evidence="1 2">Belongs to the calycin superfamily. Lipocalin family.</text>
</comment>
<evidence type="ECO:0000256" key="2">
    <source>
        <dbReference type="PIRNR" id="PIRNR036893"/>
    </source>
</evidence>
<reference evidence="5" key="2">
    <citation type="submission" date="2022-10" db="EMBL/GenBank/DDBJ databases">
        <authorList>
            <consortium name="ENA_rothamsted_submissions"/>
            <consortium name="culmorum"/>
            <person name="King R."/>
        </authorList>
    </citation>
    <scope>NUCLEOTIDE SEQUENCE</scope>
</reference>